<evidence type="ECO:0000256" key="6">
    <source>
        <dbReference type="ARBA" id="ARBA00023004"/>
    </source>
</evidence>
<keyword evidence="5" id="KW-0560">Oxidoreductase</keyword>
<comment type="similarity">
    <text evidence="7">Belongs to the chloroperoxidase family.</text>
</comment>
<dbReference type="PANTHER" id="PTHR33577:SF9">
    <property type="entry name" value="PEROXIDASE STCC"/>
    <property type="match status" value="1"/>
</dbReference>
<keyword evidence="8" id="KW-0732">Signal</keyword>
<evidence type="ECO:0000256" key="4">
    <source>
        <dbReference type="ARBA" id="ARBA00022723"/>
    </source>
</evidence>
<evidence type="ECO:0000313" key="10">
    <source>
        <dbReference type="EMBL" id="OAG09284.1"/>
    </source>
</evidence>
<evidence type="ECO:0000256" key="7">
    <source>
        <dbReference type="ARBA" id="ARBA00025795"/>
    </source>
</evidence>
<proteinExistence type="inferred from homology"/>
<feature type="signal peptide" evidence="8">
    <location>
        <begin position="1"/>
        <end position="21"/>
    </location>
</feature>
<dbReference type="Proteomes" id="UP000077069">
    <property type="component" value="Unassembled WGS sequence"/>
</dbReference>
<dbReference type="GO" id="GO:0004601">
    <property type="term" value="F:peroxidase activity"/>
    <property type="evidence" value="ECO:0007669"/>
    <property type="project" value="UniProtKB-KW"/>
</dbReference>
<evidence type="ECO:0000256" key="5">
    <source>
        <dbReference type="ARBA" id="ARBA00023002"/>
    </source>
</evidence>
<dbReference type="GO" id="GO:0046872">
    <property type="term" value="F:metal ion binding"/>
    <property type="evidence" value="ECO:0007669"/>
    <property type="project" value="UniProtKB-KW"/>
</dbReference>
<keyword evidence="11" id="KW-1185">Reference proteome</keyword>
<keyword evidence="3" id="KW-0349">Heme</keyword>
<dbReference type="OrthoDB" id="407298at2759"/>
<evidence type="ECO:0000256" key="8">
    <source>
        <dbReference type="SAM" id="SignalP"/>
    </source>
</evidence>
<dbReference type="InterPro" id="IPR000028">
    <property type="entry name" value="Chloroperoxidase"/>
</dbReference>
<dbReference type="AlphaFoldDB" id="A0A177CP47"/>
<protein>
    <submittedName>
        <fullName evidence="10">Cloroperoxidase</fullName>
    </submittedName>
</protein>
<dbReference type="GeneID" id="28759601"/>
<dbReference type="InterPro" id="IPR036851">
    <property type="entry name" value="Chloroperoxidase-like_sf"/>
</dbReference>
<evidence type="ECO:0000256" key="1">
    <source>
        <dbReference type="ARBA" id="ARBA00001970"/>
    </source>
</evidence>
<keyword evidence="2 10" id="KW-0575">Peroxidase</keyword>
<dbReference type="InParanoid" id="A0A177CP47"/>
<evidence type="ECO:0000259" key="9">
    <source>
        <dbReference type="PROSITE" id="PS51405"/>
    </source>
</evidence>
<evidence type="ECO:0000256" key="3">
    <source>
        <dbReference type="ARBA" id="ARBA00022617"/>
    </source>
</evidence>
<dbReference type="SUPFAM" id="SSF47571">
    <property type="entry name" value="Cloroperoxidase"/>
    <property type="match status" value="1"/>
</dbReference>
<organism evidence="10 11">
    <name type="scientific">Paraphaeosphaeria sporulosa</name>
    <dbReference type="NCBI Taxonomy" id="1460663"/>
    <lineage>
        <taxon>Eukaryota</taxon>
        <taxon>Fungi</taxon>
        <taxon>Dikarya</taxon>
        <taxon>Ascomycota</taxon>
        <taxon>Pezizomycotina</taxon>
        <taxon>Dothideomycetes</taxon>
        <taxon>Pleosporomycetidae</taxon>
        <taxon>Pleosporales</taxon>
        <taxon>Massarineae</taxon>
        <taxon>Didymosphaeriaceae</taxon>
        <taxon>Paraphaeosphaeria</taxon>
    </lineage>
</organism>
<feature type="chain" id="PRO_5008058420" evidence="8">
    <location>
        <begin position="22"/>
        <end position="283"/>
    </location>
</feature>
<dbReference type="PROSITE" id="PS51405">
    <property type="entry name" value="HEME_HALOPEROXIDASE"/>
    <property type="match status" value="1"/>
</dbReference>
<dbReference type="STRING" id="1460663.A0A177CP47"/>
<keyword evidence="4" id="KW-0479">Metal-binding</keyword>
<dbReference type="RefSeq" id="XP_018039649.1">
    <property type="nucleotide sequence ID" value="XM_018176115.1"/>
</dbReference>
<dbReference type="Gene3D" id="1.10.489.10">
    <property type="entry name" value="Chloroperoxidase-like"/>
    <property type="match status" value="1"/>
</dbReference>
<reference evidence="10 11" key="1">
    <citation type="submission" date="2016-05" db="EMBL/GenBank/DDBJ databases">
        <title>Comparative analysis of secretome profiles of manganese(II)-oxidizing ascomycete fungi.</title>
        <authorList>
            <consortium name="DOE Joint Genome Institute"/>
            <person name="Zeiner C.A."/>
            <person name="Purvine S.O."/>
            <person name="Zink E.M."/>
            <person name="Wu S."/>
            <person name="Pasa-Tolic L."/>
            <person name="Chaput D.L."/>
            <person name="Haridas S."/>
            <person name="Grigoriev I.V."/>
            <person name="Santelli C.M."/>
            <person name="Hansel C.M."/>
        </authorList>
    </citation>
    <scope>NUCLEOTIDE SEQUENCE [LARGE SCALE GENOMIC DNA]</scope>
    <source>
        <strain evidence="10 11">AP3s5-JAC2a</strain>
    </source>
</reference>
<name>A0A177CP47_9PLEO</name>
<dbReference type="EMBL" id="KV441549">
    <property type="protein sequence ID" value="OAG09284.1"/>
    <property type="molecule type" value="Genomic_DNA"/>
</dbReference>
<comment type="cofactor">
    <cofactor evidence="1">
        <name>heme b</name>
        <dbReference type="ChEBI" id="CHEBI:60344"/>
    </cofactor>
</comment>
<evidence type="ECO:0000313" key="11">
    <source>
        <dbReference type="Proteomes" id="UP000077069"/>
    </source>
</evidence>
<evidence type="ECO:0000256" key="2">
    <source>
        <dbReference type="ARBA" id="ARBA00022559"/>
    </source>
</evidence>
<gene>
    <name evidence="10" type="ORF">CC84DRAFT_1136797</name>
</gene>
<sequence>MKFMLLPIIALFIWFHSTAWASQKCPSWRPPGNDDVRSPCPLLNSLANHNFIPHNGRNLTVPLVVNVLNETLNISPEISEFFASAGLSLASDPSLGHFQLDDLNKHNAIEHDASLSRVDFHFVGKEGVARFNYATFKRWFSHFHGQEFIDIESAARARFAMIQHSKKYNPEFTYADTQRLASYVETSLYFKTMVDEWGRTRKDFVRVLFEEERLPFTEGWRRPTMQFDGLAQTDTVLQLALATPEKTIWTGGELQGEASDGSVIYSVGPVFHVQSHIDRAQQI</sequence>
<keyword evidence="6" id="KW-0408">Iron</keyword>
<dbReference type="Pfam" id="PF01328">
    <property type="entry name" value="Peroxidase_2"/>
    <property type="match status" value="1"/>
</dbReference>
<accession>A0A177CP47</accession>
<feature type="domain" description="Heme haloperoxidase family profile" evidence="9">
    <location>
        <begin position="24"/>
        <end position="241"/>
    </location>
</feature>
<dbReference type="PANTHER" id="PTHR33577">
    <property type="entry name" value="STERIGMATOCYSTIN BIOSYNTHESIS PEROXIDASE STCC-RELATED"/>
    <property type="match status" value="1"/>
</dbReference>